<proteinExistence type="inferred from homology"/>
<comment type="subcellular location">
    <subcellularLocation>
        <location evidence="11">Cell membrane</location>
        <topology evidence="11">Single-pass membrane protein</topology>
    </subcellularLocation>
</comment>
<keyword evidence="3 11" id="KW-0633">Potassium transport</keyword>
<keyword evidence="8 11" id="KW-1133">Transmembrane helix</keyword>
<evidence type="ECO:0000256" key="3">
    <source>
        <dbReference type="ARBA" id="ARBA00022538"/>
    </source>
</evidence>
<feature type="transmembrane region" description="Helical" evidence="11">
    <location>
        <begin position="12"/>
        <end position="37"/>
    </location>
</feature>
<dbReference type="GO" id="GO:0008556">
    <property type="term" value="F:P-type potassium transmembrane transporter activity"/>
    <property type="evidence" value="ECO:0007669"/>
    <property type="project" value="InterPro"/>
</dbReference>
<evidence type="ECO:0000256" key="10">
    <source>
        <dbReference type="ARBA" id="ARBA00023136"/>
    </source>
</evidence>
<dbReference type="PANTHER" id="PTHR30042:SF2">
    <property type="entry name" value="POTASSIUM-TRANSPORTING ATPASE KDPC SUBUNIT"/>
    <property type="match status" value="1"/>
</dbReference>
<dbReference type="PIRSF" id="PIRSF001296">
    <property type="entry name" value="K_ATPase_KdpC"/>
    <property type="match status" value="1"/>
</dbReference>
<dbReference type="RefSeq" id="WP_118234251.1">
    <property type="nucleotide sequence ID" value="NZ_QRHL01000006.1"/>
</dbReference>
<evidence type="ECO:0000256" key="2">
    <source>
        <dbReference type="ARBA" id="ARBA00022475"/>
    </source>
</evidence>
<keyword evidence="5 11" id="KW-0547">Nucleotide-binding</keyword>
<keyword evidence="4 11" id="KW-0812">Transmembrane</keyword>
<dbReference type="Pfam" id="PF02669">
    <property type="entry name" value="KdpC"/>
    <property type="match status" value="1"/>
</dbReference>
<keyword evidence="9 11" id="KW-0406">Ion transport</keyword>
<keyword evidence="10 11" id="KW-0472">Membrane</keyword>
<dbReference type="Proteomes" id="UP000284676">
    <property type="component" value="Unassembled WGS sequence"/>
</dbReference>
<keyword evidence="6 11" id="KW-0067">ATP-binding</keyword>
<name>A0A414PWR9_FUSMR</name>
<dbReference type="EMBL" id="QRHL01000006">
    <property type="protein sequence ID" value="RHF72994.1"/>
    <property type="molecule type" value="Genomic_DNA"/>
</dbReference>
<evidence type="ECO:0000313" key="12">
    <source>
        <dbReference type="EMBL" id="RHF72994.1"/>
    </source>
</evidence>
<comment type="caution">
    <text evidence="12">The sequence shown here is derived from an EMBL/GenBank/DDBJ whole genome shotgun (WGS) entry which is preliminary data.</text>
</comment>
<evidence type="ECO:0000256" key="8">
    <source>
        <dbReference type="ARBA" id="ARBA00022989"/>
    </source>
</evidence>
<keyword evidence="7 11" id="KW-0630">Potassium</keyword>
<accession>A0A414PWR9</accession>
<evidence type="ECO:0000256" key="11">
    <source>
        <dbReference type="HAMAP-Rule" id="MF_00276"/>
    </source>
</evidence>
<comment type="subunit">
    <text evidence="11">The system is composed of three essential subunits: KdpA, KdpB and KdpC.</text>
</comment>
<evidence type="ECO:0000256" key="1">
    <source>
        <dbReference type="ARBA" id="ARBA00022448"/>
    </source>
</evidence>
<comment type="similarity">
    <text evidence="11">Belongs to the KdpC family.</text>
</comment>
<dbReference type="InterPro" id="IPR003820">
    <property type="entry name" value="KdpC"/>
</dbReference>
<dbReference type="HAMAP" id="MF_00276">
    <property type="entry name" value="KdpC"/>
    <property type="match status" value="1"/>
</dbReference>
<dbReference type="AlphaFoldDB" id="A0A414PWR9"/>
<evidence type="ECO:0000256" key="6">
    <source>
        <dbReference type="ARBA" id="ARBA00022840"/>
    </source>
</evidence>
<gene>
    <name evidence="11" type="primary">kdpC</name>
    <name evidence="12" type="ORF">DW663_05585</name>
</gene>
<keyword evidence="2 11" id="KW-1003">Cell membrane</keyword>
<dbReference type="PANTHER" id="PTHR30042">
    <property type="entry name" value="POTASSIUM-TRANSPORTING ATPASE C CHAIN"/>
    <property type="match status" value="1"/>
</dbReference>
<reference evidence="12 13" key="1">
    <citation type="submission" date="2018-08" db="EMBL/GenBank/DDBJ databases">
        <title>A genome reference for cultivated species of the human gut microbiota.</title>
        <authorList>
            <person name="Zou Y."/>
            <person name="Xue W."/>
            <person name="Luo G."/>
        </authorList>
    </citation>
    <scope>NUCLEOTIDE SEQUENCE [LARGE SCALE GENOMIC DNA]</scope>
    <source>
        <strain evidence="12 13">AM25-1</strain>
    </source>
</reference>
<dbReference type="GO" id="GO:0005886">
    <property type="term" value="C:plasma membrane"/>
    <property type="evidence" value="ECO:0007669"/>
    <property type="project" value="UniProtKB-SubCell"/>
</dbReference>
<dbReference type="GO" id="GO:0005524">
    <property type="term" value="F:ATP binding"/>
    <property type="evidence" value="ECO:0007669"/>
    <property type="project" value="UniProtKB-UniRule"/>
</dbReference>
<evidence type="ECO:0000256" key="7">
    <source>
        <dbReference type="ARBA" id="ARBA00022958"/>
    </source>
</evidence>
<evidence type="ECO:0000313" key="13">
    <source>
        <dbReference type="Proteomes" id="UP000284676"/>
    </source>
</evidence>
<sequence length="193" mass="20935">MESKSEILKKSVYITIALFILSIVYTCAINGFAQIFFNHSANGSIIIKDGQAIGSKHIGQIFTDVKHFHGRPSAYNYNTYTTEEEAQVLPASGGTNLGLSNPTYTENIKANIEKLLAENPGLKVEDIPIEMLTASGSGLDPHITIQGAMIQVDRVAKENGIAKDEVVTLINKIAHKGIVNVLELNLALEELAK</sequence>
<evidence type="ECO:0000256" key="4">
    <source>
        <dbReference type="ARBA" id="ARBA00022692"/>
    </source>
</evidence>
<protein>
    <recommendedName>
        <fullName evidence="11">Potassium-transporting ATPase KdpC subunit</fullName>
    </recommendedName>
    <alternativeName>
        <fullName evidence="11">ATP phosphohydrolase [potassium-transporting] C chain</fullName>
    </alternativeName>
    <alternativeName>
        <fullName evidence="11">Potassium-binding and translocating subunit C</fullName>
    </alternativeName>
    <alternativeName>
        <fullName evidence="11">Potassium-translocating ATPase C chain</fullName>
    </alternativeName>
</protein>
<comment type="function">
    <text evidence="11">Part of the high-affinity ATP-driven potassium transport (or Kdp) system, which catalyzes the hydrolysis of ATP coupled with the electrogenic transport of potassium into the cytoplasm. This subunit acts as a catalytic chaperone that increases the ATP-binding affinity of the ATP-hydrolyzing subunit KdpB by the formation of a transient KdpB/KdpC/ATP ternary complex.</text>
</comment>
<evidence type="ECO:0000256" key="5">
    <source>
        <dbReference type="ARBA" id="ARBA00022741"/>
    </source>
</evidence>
<evidence type="ECO:0000256" key="9">
    <source>
        <dbReference type="ARBA" id="ARBA00023065"/>
    </source>
</evidence>
<organism evidence="12 13">
    <name type="scientific">Fusobacterium mortiferum</name>
    <dbReference type="NCBI Taxonomy" id="850"/>
    <lineage>
        <taxon>Bacteria</taxon>
        <taxon>Fusobacteriati</taxon>
        <taxon>Fusobacteriota</taxon>
        <taxon>Fusobacteriia</taxon>
        <taxon>Fusobacteriales</taxon>
        <taxon>Fusobacteriaceae</taxon>
        <taxon>Fusobacterium</taxon>
    </lineage>
</organism>
<keyword evidence="1 11" id="KW-0813">Transport</keyword>